<accession>A0A913Z9R1</accession>
<dbReference type="InterPro" id="IPR016130">
    <property type="entry name" value="Tyr_Pase_AS"/>
</dbReference>
<evidence type="ECO:0000256" key="1">
    <source>
        <dbReference type="ARBA" id="ARBA00022801"/>
    </source>
</evidence>
<dbReference type="SMART" id="SM00195">
    <property type="entry name" value="DSPc"/>
    <property type="match status" value="1"/>
</dbReference>
<dbReference type="SUPFAM" id="SSF52799">
    <property type="entry name" value="(Phosphotyrosine protein) phosphatases II"/>
    <property type="match status" value="1"/>
</dbReference>
<dbReference type="PROSITE" id="PS50055">
    <property type="entry name" value="TYR_PHOSPHATASE_PTP"/>
    <property type="match status" value="1"/>
</dbReference>
<dbReference type="InterPro" id="IPR000387">
    <property type="entry name" value="Tyr_Pase_dom"/>
</dbReference>
<evidence type="ECO:0008006" key="9">
    <source>
        <dbReference type="Google" id="ProtNLM"/>
    </source>
</evidence>
<feature type="compositionally biased region" description="Polar residues" evidence="3">
    <location>
        <begin position="1"/>
        <end position="20"/>
    </location>
</feature>
<dbReference type="FunFam" id="3.90.190.10:FF:000238">
    <property type="entry name" value="Uncharacterized protein"/>
    <property type="match status" value="1"/>
</dbReference>
<evidence type="ECO:0000256" key="3">
    <source>
        <dbReference type="SAM" id="MobiDB-lite"/>
    </source>
</evidence>
<dbReference type="EnsemblMetazoa" id="XM_038191818.1">
    <property type="protein sequence ID" value="XP_038047746.1"/>
    <property type="gene ID" value="LOC119721883"/>
</dbReference>
<dbReference type="Pfam" id="PF00782">
    <property type="entry name" value="DSPc"/>
    <property type="match status" value="1"/>
</dbReference>
<feature type="region of interest" description="Disordered" evidence="3">
    <location>
        <begin position="1"/>
        <end position="21"/>
    </location>
</feature>
<evidence type="ECO:0000259" key="6">
    <source>
        <dbReference type="PROSITE" id="PS50056"/>
    </source>
</evidence>
<dbReference type="InterPro" id="IPR050561">
    <property type="entry name" value="PTP"/>
</dbReference>
<feature type="compositionally biased region" description="Low complexity" evidence="3">
    <location>
        <begin position="656"/>
        <end position="670"/>
    </location>
</feature>
<dbReference type="AlphaFoldDB" id="A0A913Z9R1"/>
<dbReference type="Proteomes" id="UP000887568">
    <property type="component" value="Unplaced"/>
</dbReference>
<feature type="region of interest" description="Disordered" evidence="3">
    <location>
        <begin position="656"/>
        <end position="787"/>
    </location>
</feature>
<dbReference type="GO" id="GO:0004725">
    <property type="term" value="F:protein tyrosine phosphatase activity"/>
    <property type="evidence" value="ECO:0007669"/>
    <property type="project" value="InterPro"/>
</dbReference>
<dbReference type="InterPro" id="IPR000242">
    <property type="entry name" value="PTP_cat"/>
</dbReference>
<dbReference type="OrthoDB" id="542013at2759"/>
<keyword evidence="1" id="KW-0378">Hydrolase</keyword>
<feature type="domain" description="Tyrosine-protein phosphatase" evidence="4">
    <location>
        <begin position="71"/>
        <end position="241"/>
    </location>
</feature>
<dbReference type="RefSeq" id="XP_038047746.1">
    <property type="nucleotide sequence ID" value="XM_038191818.1"/>
</dbReference>
<dbReference type="OMA" id="CNERDPV"/>
<dbReference type="GO" id="GO:0060271">
    <property type="term" value="P:cilium assembly"/>
    <property type="evidence" value="ECO:0007669"/>
    <property type="project" value="InterPro"/>
</dbReference>
<dbReference type="PROSITE" id="PS00383">
    <property type="entry name" value="TYR_PHOSPHATASE_1"/>
    <property type="match status" value="1"/>
</dbReference>
<proteinExistence type="predicted"/>
<protein>
    <recommendedName>
        <fullName evidence="9">Protein tyrosine phosphatase domain-containing protein 1</fullName>
    </recommendedName>
</protein>
<dbReference type="CDD" id="cd14506">
    <property type="entry name" value="PTP_PTPDC1"/>
    <property type="match status" value="1"/>
</dbReference>
<evidence type="ECO:0000256" key="2">
    <source>
        <dbReference type="ARBA" id="ARBA00022912"/>
    </source>
</evidence>
<dbReference type="InterPro" id="IPR049573">
    <property type="entry name" value="PTPDC1_PTP"/>
</dbReference>
<dbReference type="InterPro" id="IPR003595">
    <property type="entry name" value="Tyr_Pase_cat"/>
</dbReference>
<feature type="region of interest" description="Disordered" evidence="3">
    <location>
        <begin position="337"/>
        <end position="357"/>
    </location>
</feature>
<feature type="compositionally biased region" description="Basic and acidic residues" evidence="3">
    <location>
        <begin position="701"/>
        <end position="712"/>
    </location>
</feature>
<dbReference type="PROSITE" id="PS50056">
    <property type="entry name" value="TYR_PHOSPHATASE_2"/>
    <property type="match status" value="1"/>
</dbReference>
<evidence type="ECO:0000313" key="7">
    <source>
        <dbReference type="EnsemblMetazoa" id="XP_038047746.1"/>
    </source>
</evidence>
<feature type="domain" description="Tyrosine-protein phosphatase" evidence="5">
    <location>
        <begin position="141"/>
        <end position="241"/>
    </location>
</feature>
<keyword evidence="2" id="KW-0904">Protein phosphatase</keyword>
<name>A0A913Z9R1_PATMI</name>
<dbReference type="SMART" id="SM00404">
    <property type="entry name" value="PTPc_motif"/>
    <property type="match status" value="1"/>
</dbReference>
<dbReference type="CTD" id="138639"/>
<evidence type="ECO:0000259" key="4">
    <source>
        <dbReference type="PROSITE" id="PS50054"/>
    </source>
</evidence>
<dbReference type="InterPro" id="IPR029021">
    <property type="entry name" value="Prot-tyrosine_phosphatase-like"/>
</dbReference>
<organism evidence="7 8">
    <name type="scientific">Patiria miniata</name>
    <name type="common">Bat star</name>
    <name type="synonym">Asterina miniata</name>
    <dbReference type="NCBI Taxonomy" id="46514"/>
    <lineage>
        <taxon>Eukaryota</taxon>
        <taxon>Metazoa</taxon>
        <taxon>Echinodermata</taxon>
        <taxon>Eleutherozoa</taxon>
        <taxon>Asterozoa</taxon>
        <taxon>Asteroidea</taxon>
        <taxon>Valvatacea</taxon>
        <taxon>Valvatida</taxon>
        <taxon>Asterinidae</taxon>
        <taxon>Patiria</taxon>
    </lineage>
</organism>
<dbReference type="PANTHER" id="PTHR23339">
    <property type="entry name" value="TYROSINE SPECIFIC PROTEIN PHOSPHATASE AND DUAL SPECIFICITY PROTEIN PHOSPHATASE"/>
    <property type="match status" value="1"/>
</dbReference>
<feature type="compositionally biased region" description="Basic and acidic residues" evidence="3">
    <location>
        <begin position="761"/>
        <end position="770"/>
    </location>
</feature>
<dbReference type="InterPro" id="IPR020422">
    <property type="entry name" value="TYR_PHOSPHATASE_DUAL_dom"/>
</dbReference>
<dbReference type="PROSITE" id="PS50054">
    <property type="entry name" value="TYR_PHOSPHATASE_DUAL"/>
    <property type="match status" value="1"/>
</dbReference>
<dbReference type="Gene3D" id="3.90.190.10">
    <property type="entry name" value="Protein tyrosine phosphatase superfamily"/>
    <property type="match status" value="1"/>
</dbReference>
<reference evidence="7" key="1">
    <citation type="submission" date="2022-11" db="UniProtKB">
        <authorList>
            <consortium name="EnsemblMetazoa"/>
        </authorList>
    </citation>
    <scope>IDENTIFICATION</scope>
</reference>
<sequence length="787" mass="87406">MKSSQNDHQNPSGTHISSIQRPMAKYNRLSNTVRQITPGPWQCAMFCGGKNCKYDNPAKWSDSEMALRGLYSSWVGDSILAIARPSSEAIEKYGIVEQFKEHGINSIINLQRPGEHSSCGNPLQSSGFAYQPEQFMDNDIFFFNFGWDDYGVRSLPSILDMVKVMSFALKEGKVAVHCHAGLGRTGVLIACYLIYEQRMEGDNAIQFVRAKRKGSIQTPGQIECCQQFAKFLIPIRVIFSSCDPCAYPFTLDQFLIRQKLMLHGYEARELKHIPKIVRAVCSQLARLASCVSTPQPKQRKENIDILKKTAPGAFPSQRELQNPRLSPRDKHLSAVGYDSLTQQNKLPPLKKSCSAEDLSRDAAGYGSQASLGVPQTKQMPRRSPVLDMRRNVTDGNLASSSDDDHSAIVETSGLAALRNARYVNRSKAQTPKRTPKGKLTSGLNRSVSMLAALLIDDLQAMDDVRLVGTAMAFDAASSNVDLDELNQVLTSLQLRVESLQHNLNRSTTAWEIVSTEGDPFVLSMLMWSWLEHLKEPILSKADVKKLESEYDEEDPAVAFKNLNRGVKQTLDCILKTVAKLPLQQPPAEDLEDSILVRFIKAATHISVVHLPSEDGSIKKRWVDGEYESDESLTNLLIMLRAYVRFLRMSGADDTLSLSSQNSSLVSLNDSRSMSLGSRETRGAPPSRFQAAPPTEPTRGATLRDPKQSEQARETSASPELMRGVRESNITSKKSPRDRAESDTLPSPSGMLPRGLQRRKLKAIETKKAENSEPLTTLPKKNALPPIF</sequence>
<evidence type="ECO:0000259" key="5">
    <source>
        <dbReference type="PROSITE" id="PS50055"/>
    </source>
</evidence>
<evidence type="ECO:0000313" key="8">
    <source>
        <dbReference type="Proteomes" id="UP000887568"/>
    </source>
</evidence>
<dbReference type="GeneID" id="119721883"/>
<dbReference type="InterPro" id="IPR000340">
    <property type="entry name" value="Dual-sp_phosphatase_cat-dom"/>
</dbReference>
<keyword evidence="8" id="KW-1185">Reference proteome</keyword>
<feature type="domain" description="Tyrosine specific protein phosphatases" evidence="6">
    <location>
        <begin position="156"/>
        <end position="223"/>
    </location>
</feature>